<evidence type="ECO:0000313" key="3">
    <source>
        <dbReference type="Proteomes" id="UP000190896"/>
    </source>
</evidence>
<evidence type="ECO:0000313" key="2">
    <source>
        <dbReference type="EMBL" id="OOZ37401.1"/>
    </source>
</evidence>
<sequence length="173" mass="19938">MAPKENRDPVDRMVDAYESMLERVDEMLEAAEKTTLPVLKKSLDTAREKAVELDELAREEAEKIAGCLERDMKDAAHFLSETGEDFRNWFRFDMQLIEGRMMEMFAKVADRTKLELDRFAEQAKEASRYHTGEITGPGTLVCTQCGKELHFHKAGHIPPCPKCHATEYRRQED</sequence>
<evidence type="ECO:0008006" key="4">
    <source>
        <dbReference type="Google" id="ProtNLM"/>
    </source>
</evidence>
<feature type="coiled-coil region" evidence="1">
    <location>
        <begin position="14"/>
        <end position="63"/>
    </location>
</feature>
<dbReference type="Proteomes" id="UP000190896">
    <property type="component" value="Unassembled WGS sequence"/>
</dbReference>
<name>A0A1T2KX83_9GAMM</name>
<gene>
    <name evidence="2" type="ORF">BOW51_02315</name>
</gene>
<proteinExistence type="predicted"/>
<reference evidence="2 3" key="1">
    <citation type="submission" date="2016-11" db="EMBL/GenBank/DDBJ databases">
        <title>Mixed transmission modes and dynamic genome evolution in an obligate animal-bacterial symbiosis.</title>
        <authorList>
            <person name="Russell S.L."/>
            <person name="Corbett-Detig R.B."/>
            <person name="Cavanaugh C.M."/>
        </authorList>
    </citation>
    <scope>NUCLEOTIDE SEQUENCE [LARGE SCALE GENOMIC DNA]</scope>
    <source>
        <strain evidence="2">Se-Cadez</strain>
    </source>
</reference>
<comment type="caution">
    <text evidence="2">The sequence shown here is derived from an EMBL/GenBank/DDBJ whole genome shotgun (WGS) entry which is preliminary data.</text>
</comment>
<protein>
    <recommendedName>
        <fullName evidence="4">Zinc ribbon-containing protein</fullName>
    </recommendedName>
</protein>
<organism evidence="2 3">
    <name type="scientific">Solemya velesiana gill symbiont</name>
    <dbReference type="NCBI Taxonomy" id="1918948"/>
    <lineage>
        <taxon>Bacteria</taxon>
        <taxon>Pseudomonadati</taxon>
        <taxon>Pseudomonadota</taxon>
        <taxon>Gammaproteobacteria</taxon>
        <taxon>sulfur-oxidizing symbionts</taxon>
    </lineage>
</organism>
<evidence type="ECO:0000256" key="1">
    <source>
        <dbReference type="SAM" id="Coils"/>
    </source>
</evidence>
<keyword evidence="3" id="KW-1185">Reference proteome</keyword>
<dbReference type="InterPro" id="IPR009912">
    <property type="entry name" value="DUF1451"/>
</dbReference>
<dbReference type="OrthoDB" id="3174978at2"/>
<keyword evidence="1" id="KW-0175">Coiled coil</keyword>
<dbReference type="AlphaFoldDB" id="A0A1T2KX83"/>
<accession>A0A1T2KX83</accession>
<dbReference type="Pfam" id="PF07295">
    <property type="entry name" value="DUF1451"/>
    <property type="match status" value="1"/>
</dbReference>
<dbReference type="EMBL" id="MPRJ01000010">
    <property type="protein sequence ID" value="OOZ37401.1"/>
    <property type="molecule type" value="Genomic_DNA"/>
</dbReference>
<dbReference type="RefSeq" id="WP_078485916.1">
    <property type="nucleotide sequence ID" value="NZ_MPRJ01000010.1"/>
</dbReference>